<keyword evidence="2" id="KW-1185">Reference proteome</keyword>
<accession>A0A1L8SQR7</accession>
<dbReference type="AlphaFoldDB" id="A0A1L8SQR7"/>
<dbReference type="Proteomes" id="UP000183700">
    <property type="component" value="Unassembled WGS sequence"/>
</dbReference>
<dbReference type="EMBL" id="JXKM01000014">
    <property type="protein sequence ID" value="OJG34303.1"/>
    <property type="molecule type" value="Genomic_DNA"/>
</dbReference>
<comment type="caution">
    <text evidence="1">The sequence shown here is derived from an EMBL/GenBank/DDBJ whole genome shotgun (WGS) entry which is preliminary data.</text>
</comment>
<evidence type="ECO:0000313" key="2">
    <source>
        <dbReference type="Proteomes" id="UP000183700"/>
    </source>
</evidence>
<sequence>MLLVLEKKEKNIVINQSKIYTGEKIMIGVLERVLIISSTNL</sequence>
<organism evidence="1 2">
    <name type="scientific">Enterococcus devriesei</name>
    <dbReference type="NCBI Taxonomy" id="319970"/>
    <lineage>
        <taxon>Bacteria</taxon>
        <taxon>Bacillati</taxon>
        <taxon>Bacillota</taxon>
        <taxon>Bacilli</taxon>
        <taxon>Lactobacillales</taxon>
        <taxon>Enterococcaceae</taxon>
        <taxon>Enterococcus</taxon>
    </lineage>
</organism>
<protein>
    <submittedName>
        <fullName evidence="1">Uncharacterized protein</fullName>
    </submittedName>
</protein>
<proteinExistence type="predicted"/>
<gene>
    <name evidence="1" type="ORF">RV00_GL000835</name>
</gene>
<name>A0A1L8SQR7_9ENTE</name>
<evidence type="ECO:0000313" key="1">
    <source>
        <dbReference type="EMBL" id="OJG34303.1"/>
    </source>
</evidence>
<reference evidence="1 2" key="1">
    <citation type="submission" date="2014-12" db="EMBL/GenBank/DDBJ databases">
        <title>Draft genome sequences of 29 type strains of Enterococci.</title>
        <authorList>
            <person name="Zhong Z."/>
            <person name="Sun Z."/>
            <person name="Liu W."/>
            <person name="Zhang W."/>
            <person name="Zhang H."/>
        </authorList>
    </citation>
    <scope>NUCLEOTIDE SEQUENCE [LARGE SCALE GENOMIC DNA]</scope>
    <source>
        <strain evidence="1 2">DSM 22802</strain>
    </source>
</reference>